<dbReference type="Gene3D" id="3.40.50.80">
    <property type="entry name" value="Nucleotide-binding domain of ferredoxin-NADP reductase (FNR) module"/>
    <property type="match status" value="1"/>
</dbReference>
<dbReference type="Gene3D" id="2.40.30.10">
    <property type="entry name" value="Translation factors"/>
    <property type="match status" value="1"/>
</dbReference>
<dbReference type="InterPro" id="IPR017927">
    <property type="entry name" value="FAD-bd_FR_type"/>
</dbReference>
<dbReference type="GO" id="GO:0016491">
    <property type="term" value="F:oxidoreductase activity"/>
    <property type="evidence" value="ECO:0007669"/>
    <property type="project" value="InterPro"/>
</dbReference>
<evidence type="ECO:0000313" key="3">
    <source>
        <dbReference type="EMBL" id="MBB4273550.1"/>
    </source>
</evidence>
<evidence type="ECO:0000256" key="1">
    <source>
        <dbReference type="ARBA" id="ARBA00035644"/>
    </source>
</evidence>
<dbReference type="PANTHER" id="PTHR30157:SF0">
    <property type="entry name" value="NADPH-DEPENDENT FERRIC-CHELATE REDUCTASE"/>
    <property type="match status" value="1"/>
</dbReference>
<dbReference type="InterPro" id="IPR039374">
    <property type="entry name" value="SIP_fam"/>
</dbReference>
<dbReference type="InterPro" id="IPR039261">
    <property type="entry name" value="FNR_nucleotide-bd"/>
</dbReference>
<dbReference type="RefSeq" id="WP_312866020.1">
    <property type="nucleotide sequence ID" value="NZ_JACIGM010000002.1"/>
</dbReference>
<evidence type="ECO:0000313" key="4">
    <source>
        <dbReference type="Proteomes" id="UP000533641"/>
    </source>
</evidence>
<dbReference type="InterPro" id="IPR013113">
    <property type="entry name" value="SIP_FAD-bd"/>
</dbReference>
<sequence>MGPIGFIAARERLEIQWEGDQAEPALPHDLRVLYVKSTEDIAPRFRRVTFRGQNLDYDRDDQLHCRLIFQPRGIAEPLWPMLDHRGHVVWPDNVAVPTRVYTIRHIDAAKQEIAIDFSLHANPGPATRWAMDARPDDIVGILGPAANGPKQAEFYVLLGDETALPGMARILESLPATATGHAFIEVDSKVDELPPSCPTGGSIRWLHRNGAGAGTTTLLEGALRCVQWPKNPDKTFLWGGCEHKAFSAIYRHLKKDIGLSRDRFVLYSHWHRSLSEEEIIASGAEAYLPQ</sequence>
<dbReference type="PROSITE" id="PS51384">
    <property type="entry name" value="FAD_FR"/>
    <property type="match status" value="1"/>
</dbReference>
<dbReference type="InterPro" id="IPR007037">
    <property type="entry name" value="SIP_rossman_dom"/>
</dbReference>
<dbReference type="AlphaFoldDB" id="A0A7W6RJB8"/>
<protein>
    <submittedName>
        <fullName evidence="3">NADPH-dependent ferric siderophore reductase</fullName>
    </submittedName>
</protein>
<dbReference type="InterPro" id="IPR017938">
    <property type="entry name" value="Riboflavin_synthase-like_b-brl"/>
</dbReference>
<proteinExistence type="inferred from homology"/>
<dbReference type="CDD" id="cd06193">
    <property type="entry name" value="siderophore_interacting"/>
    <property type="match status" value="1"/>
</dbReference>
<reference evidence="3 4" key="1">
    <citation type="submission" date="2020-08" db="EMBL/GenBank/DDBJ databases">
        <title>Genomic Encyclopedia of Type Strains, Phase IV (KMG-V): Genome sequencing to study the core and pangenomes of soil and plant-associated prokaryotes.</title>
        <authorList>
            <person name="Whitman W."/>
        </authorList>
    </citation>
    <scope>NUCLEOTIDE SEQUENCE [LARGE SCALE GENOMIC DNA]</scope>
    <source>
        <strain evidence="3 4">SEMIA 402</strain>
    </source>
</reference>
<dbReference type="EMBL" id="JACIGM010000002">
    <property type="protein sequence ID" value="MBB4273550.1"/>
    <property type="molecule type" value="Genomic_DNA"/>
</dbReference>
<accession>A0A7W6RJB8</accession>
<evidence type="ECO:0000259" key="2">
    <source>
        <dbReference type="PROSITE" id="PS51384"/>
    </source>
</evidence>
<feature type="domain" description="FAD-binding FR-type" evidence="2">
    <location>
        <begin position="28"/>
        <end position="151"/>
    </location>
</feature>
<comment type="similarity">
    <text evidence="1">Belongs to the SIP oxidoreductase family.</text>
</comment>
<organism evidence="3 4">
    <name type="scientific">Rhizobium mongolense</name>
    <dbReference type="NCBI Taxonomy" id="57676"/>
    <lineage>
        <taxon>Bacteria</taxon>
        <taxon>Pseudomonadati</taxon>
        <taxon>Pseudomonadota</taxon>
        <taxon>Alphaproteobacteria</taxon>
        <taxon>Hyphomicrobiales</taxon>
        <taxon>Rhizobiaceae</taxon>
        <taxon>Rhizobium/Agrobacterium group</taxon>
        <taxon>Rhizobium</taxon>
    </lineage>
</organism>
<gene>
    <name evidence="3" type="ORF">GGE12_001304</name>
</gene>
<dbReference type="Proteomes" id="UP000533641">
    <property type="component" value="Unassembled WGS sequence"/>
</dbReference>
<dbReference type="Pfam" id="PF04954">
    <property type="entry name" value="SIP"/>
    <property type="match status" value="1"/>
</dbReference>
<comment type="caution">
    <text evidence="3">The sequence shown here is derived from an EMBL/GenBank/DDBJ whole genome shotgun (WGS) entry which is preliminary data.</text>
</comment>
<dbReference type="SUPFAM" id="SSF63380">
    <property type="entry name" value="Riboflavin synthase domain-like"/>
    <property type="match status" value="1"/>
</dbReference>
<name>A0A7W6RJB8_9HYPH</name>
<dbReference type="Pfam" id="PF08021">
    <property type="entry name" value="FAD_binding_9"/>
    <property type="match status" value="1"/>
</dbReference>
<dbReference type="PANTHER" id="PTHR30157">
    <property type="entry name" value="FERRIC REDUCTASE, NADPH-DEPENDENT"/>
    <property type="match status" value="1"/>
</dbReference>